<dbReference type="InterPro" id="IPR000070">
    <property type="entry name" value="Pectinesterase_cat"/>
</dbReference>
<dbReference type="GO" id="GO:0042545">
    <property type="term" value="P:cell wall modification"/>
    <property type="evidence" value="ECO:0007669"/>
    <property type="project" value="InterPro"/>
</dbReference>
<protein>
    <recommendedName>
        <fullName evidence="4">pectinesterase</fullName>
        <ecNumber evidence="4">3.1.1.11</ecNumber>
    </recommendedName>
</protein>
<comment type="caution">
    <text evidence="11">The sequence shown here is derived from an EMBL/GenBank/DDBJ whole genome shotgun (WGS) entry which is preliminary data.</text>
</comment>
<keyword evidence="12" id="KW-1185">Reference proteome</keyword>
<evidence type="ECO:0000256" key="9">
    <source>
        <dbReference type="ARBA" id="ARBA00047928"/>
    </source>
</evidence>
<comment type="subcellular location">
    <subcellularLocation>
        <location evidence="1">Secreted</location>
    </subcellularLocation>
</comment>
<evidence type="ECO:0000259" key="10">
    <source>
        <dbReference type="Pfam" id="PF01095"/>
    </source>
</evidence>
<dbReference type="PANTHER" id="PTHR31321:SF127">
    <property type="entry name" value="PECTINESTERASE"/>
    <property type="match status" value="1"/>
</dbReference>
<evidence type="ECO:0000256" key="4">
    <source>
        <dbReference type="ARBA" id="ARBA00013229"/>
    </source>
</evidence>
<feature type="domain" description="Pectinesterase catalytic" evidence="10">
    <location>
        <begin position="87"/>
        <end position="351"/>
    </location>
</feature>
<dbReference type="InterPro" id="IPR011050">
    <property type="entry name" value="Pectin_lyase_fold/virulence"/>
</dbReference>
<dbReference type="Proteomes" id="UP000624404">
    <property type="component" value="Unassembled WGS sequence"/>
</dbReference>
<evidence type="ECO:0000313" key="12">
    <source>
        <dbReference type="Proteomes" id="UP000624404"/>
    </source>
</evidence>
<reference evidence="11" key="1">
    <citation type="submission" date="2020-10" db="EMBL/GenBank/DDBJ databases">
        <authorList>
            <person name="Kusch S."/>
        </authorList>
    </citation>
    <scope>NUCLEOTIDE SEQUENCE</scope>
    <source>
        <strain evidence="11">SwB9</strain>
    </source>
</reference>
<accession>A0A8H2ZQ21</accession>
<dbReference type="OrthoDB" id="2019149at2759"/>
<evidence type="ECO:0000256" key="8">
    <source>
        <dbReference type="ARBA" id="ARBA00023085"/>
    </source>
</evidence>
<keyword evidence="6" id="KW-0732">Signal</keyword>
<dbReference type="GO" id="GO:0045490">
    <property type="term" value="P:pectin catabolic process"/>
    <property type="evidence" value="ECO:0007669"/>
    <property type="project" value="UniProtKB-UniPathway"/>
</dbReference>
<name>A0A8H2ZQ21_9HELO</name>
<evidence type="ECO:0000256" key="7">
    <source>
        <dbReference type="ARBA" id="ARBA00022801"/>
    </source>
</evidence>
<evidence type="ECO:0000313" key="11">
    <source>
        <dbReference type="EMBL" id="CAD6447332.1"/>
    </source>
</evidence>
<dbReference type="SUPFAM" id="SSF51126">
    <property type="entry name" value="Pectin lyase-like"/>
    <property type="match status" value="1"/>
</dbReference>
<evidence type="ECO:0000256" key="5">
    <source>
        <dbReference type="ARBA" id="ARBA00022525"/>
    </source>
</evidence>
<dbReference type="EMBL" id="CAJHIA010000025">
    <property type="protein sequence ID" value="CAD6447332.1"/>
    <property type="molecule type" value="Genomic_DNA"/>
</dbReference>
<dbReference type="InterPro" id="IPR012334">
    <property type="entry name" value="Pectin_lyas_fold"/>
</dbReference>
<comment type="similarity">
    <text evidence="3">Belongs to the pectinesterase family.</text>
</comment>
<dbReference type="PANTHER" id="PTHR31321">
    <property type="entry name" value="ACYL-COA THIOESTER HYDROLASE YBHC-RELATED"/>
    <property type="match status" value="1"/>
</dbReference>
<dbReference type="FunFam" id="2.160.20.10:FF:000014">
    <property type="entry name" value="Pectinesterase"/>
    <property type="match status" value="1"/>
</dbReference>
<comment type="pathway">
    <text evidence="2">Glycan metabolism; pectin degradation; 2-dehydro-3-deoxy-D-gluconate from pectin: step 1/5.</text>
</comment>
<dbReference type="EC" id="3.1.1.11" evidence="4"/>
<dbReference type="AlphaFoldDB" id="A0A8H2ZQ21"/>
<keyword evidence="7" id="KW-0378">Hydrolase</keyword>
<evidence type="ECO:0000256" key="2">
    <source>
        <dbReference type="ARBA" id="ARBA00005184"/>
    </source>
</evidence>
<keyword evidence="5" id="KW-0964">Secreted</keyword>
<dbReference type="GO" id="GO:0030599">
    <property type="term" value="F:pectinesterase activity"/>
    <property type="evidence" value="ECO:0007669"/>
    <property type="project" value="UniProtKB-EC"/>
</dbReference>
<dbReference type="UniPathway" id="UPA00545">
    <property type="reaction ID" value="UER00823"/>
</dbReference>
<comment type="catalytic activity">
    <reaction evidence="9">
        <text>[(1-&gt;4)-alpha-D-galacturonosyl methyl ester](n) + n H2O = [(1-&gt;4)-alpha-D-galacturonosyl](n) + n methanol + n H(+)</text>
        <dbReference type="Rhea" id="RHEA:22380"/>
        <dbReference type="Rhea" id="RHEA-COMP:14570"/>
        <dbReference type="Rhea" id="RHEA-COMP:14573"/>
        <dbReference type="ChEBI" id="CHEBI:15377"/>
        <dbReference type="ChEBI" id="CHEBI:15378"/>
        <dbReference type="ChEBI" id="CHEBI:17790"/>
        <dbReference type="ChEBI" id="CHEBI:140522"/>
        <dbReference type="ChEBI" id="CHEBI:140523"/>
        <dbReference type="EC" id="3.1.1.11"/>
    </reaction>
</comment>
<evidence type="ECO:0000256" key="1">
    <source>
        <dbReference type="ARBA" id="ARBA00004613"/>
    </source>
</evidence>
<keyword evidence="8" id="KW-0063">Aspartyl esterase</keyword>
<organism evidence="11 12">
    <name type="scientific">Sclerotinia trifoliorum</name>
    <dbReference type="NCBI Taxonomy" id="28548"/>
    <lineage>
        <taxon>Eukaryota</taxon>
        <taxon>Fungi</taxon>
        <taxon>Dikarya</taxon>
        <taxon>Ascomycota</taxon>
        <taxon>Pezizomycotina</taxon>
        <taxon>Leotiomycetes</taxon>
        <taxon>Helotiales</taxon>
        <taxon>Sclerotiniaceae</taxon>
        <taxon>Sclerotinia</taxon>
    </lineage>
</organism>
<dbReference type="Gene3D" id="2.160.20.10">
    <property type="entry name" value="Single-stranded right-handed beta-helix, Pectin lyase-like"/>
    <property type="match status" value="1"/>
</dbReference>
<dbReference type="GO" id="GO:0005576">
    <property type="term" value="C:extracellular region"/>
    <property type="evidence" value="ECO:0007669"/>
    <property type="project" value="UniProtKB-SubCell"/>
</dbReference>
<sequence length="383" mass="40945">MQHGIFTAHWLNSLYRPLTVIPTNFHQIIHSFIRSFVHSFIRSFVHSFIQVRVVATMRVLLTLSTFVAAVLAAARTSPPSGAITAGKGGTYATFQKAVNALSTTTSSAQSIFLYSGTYSEQVTIPALKGKLTVYGYTKDTSSYGSNVVNIQHSSSLLSGAANDEETGTVINLSPNTAFYNINIKNTYGKGSQAIALAAYNTDQGYYGVGLYGYQDTLLTQTGNQVYAKCYIEGAVDWIFGQHSVAWFDGSTIAASAGGGCITANGRPSTSDPSLYVINKCTVTTSSSSTAGSGTVYLGRPWSQYARVAFQETSMTKVINSAGWSVWSTSSLNTQNVLFEEHANTGAGASGSRASFSHSYSTPYTISGVLGSNYKSWVDTSYLS</sequence>
<dbReference type="Pfam" id="PF01095">
    <property type="entry name" value="Pectinesterase"/>
    <property type="match status" value="1"/>
</dbReference>
<proteinExistence type="inferred from homology"/>
<evidence type="ECO:0000256" key="3">
    <source>
        <dbReference type="ARBA" id="ARBA00008891"/>
    </source>
</evidence>
<gene>
    <name evidence="11" type="ORF">SCLTRI_LOCUS7124</name>
</gene>
<evidence type="ECO:0000256" key="6">
    <source>
        <dbReference type="ARBA" id="ARBA00022729"/>
    </source>
</evidence>